<feature type="transmembrane region" description="Helical" evidence="1">
    <location>
        <begin position="68"/>
        <end position="89"/>
    </location>
</feature>
<evidence type="ECO:0000313" key="3">
    <source>
        <dbReference type="Proteomes" id="UP000060487"/>
    </source>
</evidence>
<keyword evidence="1" id="KW-0812">Transmembrane</keyword>
<keyword evidence="3" id="KW-1185">Reference proteome</keyword>
<evidence type="ECO:0000313" key="2">
    <source>
        <dbReference type="EMBL" id="KWT86810.1"/>
    </source>
</evidence>
<comment type="caution">
    <text evidence="2">The sequence shown here is derived from an EMBL/GenBank/DDBJ whole genome shotgun (WGS) entry which is preliminary data.</text>
</comment>
<dbReference type="Proteomes" id="UP000060487">
    <property type="component" value="Unassembled WGS sequence"/>
</dbReference>
<evidence type="ECO:0008006" key="4">
    <source>
        <dbReference type="Google" id="ProtNLM"/>
    </source>
</evidence>
<protein>
    <recommendedName>
        <fullName evidence="4">DUF304 domain-containing protein</fullName>
    </recommendedName>
</protein>
<proteinExistence type="predicted"/>
<name>A0ABR5SH81_9BACT</name>
<keyword evidence="1" id="KW-1133">Transmembrane helix</keyword>
<reference evidence="2 3" key="1">
    <citation type="submission" date="2015-11" db="EMBL/GenBank/DDBJ databases">
        <authorList>
            <person name="Lin W."/>
        </authorList>
    </citation>
    <scope>NUCLEOTIDE SEQUENCE [LARGE SCALE GENOMIC DNA]</scope>
    <source>
        <strain evidence="2 3">HCH-1</strain>
    </source>
</reference>
<feature type="transmembrane region" description="Helical" evidence="1">
    <location>
        <begin position="44"/>
        <end position="62"/>
    </location>
</feature>
<evidence type="ECO:0000256" key="1">
    <source>
        <dbReference type="SAM" id="Phobius"/>
    </source>
</evidence>
<dbReference type="EMBL" id="LNQR01000056">
    <property type="protein sequence ID" value="KWT86810.1"/>
    <property type="molecule type" value="Genomic_DNA"/>
</dbReference>
<organism evidence="2 3">
    <name type="scientific">Candidatus Magnetominusculus xianensis</name>
    <dbReference type="NCBI Taxonomy" id="1748249"/>
    <lineage>
        <taxon>Bacteria</taxon>
        <taxon>Pseudomonadati</taxon>
        <taxon>Nitrospirota</taxon>
        <taxon>Nitrospiria</taxon>
        <taxon>Nitrospirales</taxon>
        <taxon>Nitrospiraceae</taxon>
        <taxon>Candidatus Magnetominusculus</taxon>
    </lineage>
</organism>
<sequence>MIMNNSLQDYKFEPVSKSLLFTTSAFKSEKGSVLHSGIYNREMASTFVAAGAAFSYFVVAALSGWLSYIHYAITAVLFAVIYPLSWLYIFRKAAIAVFLDNDNDIAAIAIKGTFRKKKIFKALSQLKDIRVTHREIETGNPDGVAFVEKIALQHGTVIPGFGAAQHIYSVELVFDDAQITVYSSGDKDKAANVLSGFKDYIFSNFSREDC</sequence>
<keyword evidence="1" id="KW-0472">Membrane</keyword>
<accession>A0ABR5SH81</accession>
<gene>
    <name evidence="2" type="ORF">ASN18_1533</name>
</gene>